<evidence type="ECO:0000313" key="5">
    <source>
        <dbReference type="Proteomes" id="UP001165541"/>
    </source>
</evidence>
<reference evidence="4" key="1">
    <citation type="submission" date="2022-05" db="EMBL/GenBank/DDBJ databases">
        <title>Schlegelella sp. nov., isolated from mangrove soil.</title>
        <authorList>
            <person name="Liu Y."/>
            <person name="Ge X."/>
            <person name="Liu W."/>
        </authorList>
    </citation>
    <scope>NUCLEOTIDE SEQUENCE</scope>
    <source>
        <strain evidence="4">S2-27</strain>
    </source>
</reference>
<dbReference type="PANTHER" id="PTHR33741">
    <property type="entry name" value="TRANSMEMBRANE PROTEIN DDB_G0269096-RELATED"/>
    <property type="match status" value="1"/>
</dbReference>
<feature type="domain" description="CBS" evidence="3">
    <location>
        <begin position="251"/>
        <end position="308"/>
    </location>
</feature>
<feature type="transmembrane region" description="Helical" evidence="2">
    <location>
        <begin position="40"/>
        <end position="60"/>
    </location>
</feature>
<name>A0ABT0YJT4_9BURK</name>
<comment type="caution">
    <text evidence="4">The sequence shown here is derived from an EMBL/GenBank/DDBJ whole genome shotgun (WGS) entry which is preliminary data.</text>
</comment>
<accession>A0ABT0YJT4</accession>
<feature type="transmembrane region" description="Helical" evidence="2">
    <location>
        <begin position="92"/>
        <end position="112"/>
    </location>
</feature>
<dbReference type="CDD" id="cd04600">
    <property type="entry name" value="CBS_pair_HPP_assoc"/>
    <property type="match status" value="1"/>
</dbReference>
<evidence type="ECO:0000256" key="1">
    <source>
        <dbReference type="PROSITE-ProRule" id="PRU00703"/>
    </source>
</evidence>
<dbReference type="RefSeq" id="WP_251777179.1">
    <property type="nucleotide sequence ID" value="NZ_JAMKFE010000003.1"/>
</dbReference>
<keyword evidence="2" id="KW-0812">Transmembrane</keyword>
<dbReference type="Pfam" id="PF04982">
    <property type="entry name" value="TM_HPP"/>
    <property type="match status" value="1"/>
</dbReference>
<dbReference type="InterPro" id="IPR007065">
    <property type="entry name" value="HPP"/>
</dbReference>
<dbReference type="Proteomes" id="UP001165541">
    <property type="component" value="Unassembled WGS sequence"/>
</dbReference>
<dbReference type="EMBL" id="JAMKFE010000003">
    <property type="protein sequence ID" value="MCM5678987.1"/>
    <property type="molecule type" value="Genomic_DNA"/>
</dbReference>
<proteinExistence type="predicted"/>
<feature type="domain" description="CBS" evidence="3">
    <location>
        <begin position="335"/>
        <end position="391"/>
    </location>
</feature>
<gene>
    <name evidence="4" type="ORF">M8A51_05515</name>
</gene>
<feature type="transmembrane region" description="Helical" evidence="2">
    <location>
        <begin position="118"/>
        <end position="136"/>
    </location>
</feature>
<dbReference type="InterPro" id="IPR000644">
    <property type="entry name" value="CBS_dom"/>
</dbReference>
<feature type="transmembrane region" description="Helical" evidence="2">
    <location>
        <begin position="66"/>
        <end position="85"/>
    </location>
</feature>
<dbReference type="Gene3D" id="3.10.580.10">
    <property type="entry name" value="CBS-domain"/>
    <property type="match status" value="1"/>
</dbReference>
<evidence type="ECO:0000313" key="4">
    <source>
        <dbReference type="EMBL" id="MCM5678987.1"/>
    </source>
</evidence>
<dbReference type="InterPro" id="IPR058581">
    <property type="entry name" value="TM_HPP"/>
</dbReference>
<organism evidence="4 5">
    <name type="scientific">Caldimonas mangrovi</name>
    <dbReference type="NCBI Taxonomy" id="2944811"/>
    <lineage>
        <taxon>Bacteria</taxon>
        <taxon>Pseudomonadati</taxon>
        <taxon>Pseudomonadota</taxon>
        <taxon>Betaproteobacteria</taxon>
        <taxon>Burkholderiales</taxon>
        <taxon>Sphaerotilaceae</taxon>
        <taxon>Caldimonas</taxon>
    </lineage>
</organism>
<keyword evidence="2" id="KW-1133">Transmembrane helix</keyword>
<protein>
    <submittedName>
        <fullName evidence="4">HPP family protein</fullName>
    </submittedName>
</protein>
<keyword evidence="2" id="KW-0472">Membrane</keyword>
<keyword evidence="5" id="KW-1185">Reference proteome</keyword>
<dbReference type="PANTHER" id="PTHR33741:SF5">
    <property type="entry name" value="TRANSMEMBRANE PROTEIN DDB_G0269096-RELATED"/>
    <property type="match status" value="1"/>
</dbReference>
<keyword evidence="1" id="KW-0129">CBS domain</keyword>
<dbReference type="Pfam" id="PF00571">
    <property type="entry name" value="CBS"/>
    <property type="match status" value="2"/>
</dbReference>
<evidence type="ECO:0000256" key="2">
    <source>
        <dbReference type="SAM" id="Phobius"/>
    </source>
</evidence>
<dbReference type="SMART" id="SM00116">
    <property type="entry name" value="CBS"/>
    <property type="match status" value="2"/>
</dbReference>
<dbReference type="SUPFAM" id="SSF54631">
    <property type="entry name" value="CBS-domain pair"/>
    <property type="match status" value="1"/>
</dbReference>
<dbReference type="InterPro" id="IPR046342">
    <property type="entry name" value="CBS_dom_sf"/>
</dbReference>
<sequence>MTPSFLTALFTGRSRRPAFPSAWLRAFRPAPLNVSRGERLRVVCGAAVGIFVTGSLSHLLGANSALPWLIAPMGASAVLVFGVPASPMAQPWAVVAGNTVSALAGIACAHLVAPPELAATAAVGLAVALMFALRCLHPPGGASALLVALAGVTDPGFALFPVAGNSLLMVLAGIAYNNLGGRSYPHAQLPPEPAPPRPDDARTIAADLDAVLARYNQVLDVSRDDLQALIEQTQLQGYRRRLADIRCRDIMSTDVITVEFGTPLEEAWALLRERRIKALPVVDRVRRIVGIVTLADFMRCAELDRHEGFDRKLRALIRKSGLTHTTKPEVVGQIMTRQVRVTSEDRHLSDLAPLFGSTGHHHIPVIGEGERLVGIITQSDMVAALCRAGETAA</sequence>
<evidence type="ECO:0000259" key="3">
    <source>
        <dbReference type="PROSITE" id="PS51371"/>
    </source>
</evidence>
<dbReference type="PROSITE" id="PS51371">
    <property type="entry name" value="CBS"/>
    <property type="match status" value="2"/>
</dbReference>